<dbReference type="InterPro" id="IPR009656">
    <property type="entry name" value="PHB_depo_C"/>
</dbReference>
<name>A0A3N4V2J7_9GAMM</name>
<dbReference type="EMBL" id="RKQN01000003">
    <property type="protein sequence ID" value="RPE77192.1"/>
    <property type="molecule type" value="Genomic_DNA"/>
</dbReference>
<comment type="caution">
    <text evidence="2">The sequence shown here is derived from an EMBL/GenBank/DDBJ whole genome shotgun (WGS) entry which is preliminary data.</text>
</comment>
<dbReference type="PANTHER" id="PTHR36837:SF4">
    <property type="entry name" value="BLR0908 PROTEIN"/>
    <property type="match status" value="1"/>
</dbReference>
<dbReference type="InterPro" id="IPR029058">
    <property type="entry name" value="AB_hydrolase_fold"/>
</dbReference>
<protein>
    <submittedName>
        <fullName evidence="2">Poly(3-hydroxybutyrate) depolymerase</fullName>
    </submittedName>
</protein>
<evidence type="ECO:0000313" key="2">
    <source>
        <dbReference type="EMBL" id="RPE77192.1"/>
    </source>
</evidence>
<gene>
    <name evidence="2" type="ORF">EDC50_2457</name>
</gene>
<dbReference type="Pfam" id="PF06850">
    <property type="entry name" value="PHB_depo_C"/>
    <property type="match status" value="1"/>
</dbReference>
<keyword evidence="3" id="KW-1185">Reference proteome</keyword>
<feature type="domain" description="PHB de-polymerase C-terminal" evidence="1">
    <location>
        <begin position="227"/>
        <end position="428"/>
    </location>
</feature>
<dbReference type="SUPFAM" id="SSF53474">
    <property type="entry name" value="alpha/beta-Hydrolases"/>
    <property type="match status" value="1"/>
</dbReference>
<sequence length="435" mass="48584">MLRRTNDRSAGPYGTTMLYQMHELGRAWLAPMTYWAEAGAKMFGAHGSWLSSLPGAARVAAGYELLYRIGKDYEKPEFGIHSVDIDGVAHPVVEREVARKPFCRLLRFKRYADDAGQLGELKDDPSVLVVAPLSGHHATLLRDTVRTLLRDHKVYITDWVDARMVPAAEGAFTLDDYVGYVQDFIREIGAGNLHVISVCQPTVPVLAAVSLMAARGEPTPRSLVMMGGPIDTRESPTQVNDLAAHKPLWWFEANLVHPVPPNYPGAGRRVYPGFLQHMGFVAMNPERHFQSHWDFYQHLVQGDLDDAEAHRRFYDEYNAVLDMPAEYYLDTVRIVFQEHLLPRGLWDVGGERVDPSQIRGTALLTVEGELDDISGQGQTRAAHKLCTGIAEADRAHLTVAGAGHYGIFSGRRWRTQVYPQVRDFIARYAAPAAQA</sequence>
<dbReference type="PANTHER" id="PTHR36837">
    <property type="entry name" value="POLY(3-HYDROXYALKANOATE) POLYMERASE SUBUNIT PHAC"/>
    <property type="match status" value="1"/>
</dbReference>
<dbReference type="AlphaFoldDB" id="A0A3N4V2J7"/>
<evidence type="ECO:0000259" key="1">
    <source>
        <dbReference type="Pfam" id="PF06850"/>
    </source>
</evidence>
<dbReference type="InterPro" id="IPR051321">
    <property type="entry name" value="PHA/PHB_synthase"/>
</dbReference>
<proteinExistence type="predicted"/>
<accession>A0A3N4V2J7</accession>
<dbReference type="NCBIfam" id="TIGR01849">
    <property type="entry name" value="PHB_depoly_PhaZ"/>
    <property type="match status" value="1"/>
</dbReference>
<dbReference type="InterPro" id="IPR010915">
    <property type="entry name" value="PHB_depoly_PhaZ"/>
</dbReference>
<dbReference type="PIRSF" id="PIRSF020818">
    <property type="entry name" value="PHB_depoly_PhaZ"/>
    <property type="match status" value="1"/>
</dbReference>
<organism evidence="2 3">
    <name type="scientific">Vulcaniibacterium tengchongense</name>
    <dbReference type="NCBI Taxonomy" id="1273429"/>
    <lineage>
        <taxon>Bacteria</taxon>
        <taxon>Pseudomonadati</taxon>
        <taxon>Pseudomonadota</taxon>
        <taxon>Gammaproteobacteria</taxon>
        <taxon>Lysobacterales</taxon>
        <taxon>Lysobacteraceae</taxon>
        <taxon>Vulcaniibacterium</taxon>
    </lineage>
</organism>
<evidence type="ECO:0000313" key="3">
    <source>
        <dbReference type="Proteomes" id="UP000269708"/>
    </source>
</evidence>
<dbReference type="Gene3D" id="3.40.50.1820">
    <property type="entry name" value="alpha/beta hydrolase"/>
    <property type="match status" value="1"/>
</dbReference>
<dbReference type="Proteomes" id="UP000269708">
    <property type="component" value="Unassembled WGS sequence"/>
</dbReference>
<reference evidence="2 3" key="1">
    <citation type="submission" date="2018-11" db="EMBL/GenBank/DDBJ databases">
        <title>Genomic Encyclopedia of Type Strains, Phase IV (KMG-IV): sequencing the most valuable type-strain genomes for metagenomic binning, comparative biology and taxonomic classification.</title>
        <authorList>
            <person name="Goeker M."/>
        </authorList>
    </citation>
    <scope>NUCLEOTIDE SEQUENCE [LARGE SCALE GENOMIC DNA]</scope>
    <source>
        <strain evidence="2 3">DSM 25623</strain>
    </source>
</reference>